<dbReference type="PANTHER" id="PTHR34847:SF1">
    <property type="entry name" value="NODULATION PROTEIN U"/>
    <property type="match status" value="1"/>
</dbReference>
<dbReference type="InterPro" id="IPR003696">
    <property type="entry name" value="Carbtransf_dom"/>
</dbReference>
<gene>
    <name evidence="4" type="ORF">GCM10009839_89800</name>
</gene>
<reference evidence="5" key="1">
    <citation type="journal article" date="2019" name="Int. J. Syst. Evol. Microbiol.">
        <title>The Global Catalogue of Microorganisms (GCM) 10K type strain sequencing project: providing services to taxonomists for standard genome sequencing and annotation.</title>
        <authorList>
            <consortium name="The Broad Institute Genomics Platform"/>
            <consortium name="The Broad Institute Genome Sequencing Center for Infectious Disease"/>
            <person name="Wu L."/>
            <person name="Ma J."/>
        </authorList>
    </citation>
    <scope>NUCLEOTIDE SEQUENCE [LARGE SCALE GENOMIC DNA]</scope>
    <source>
        <strain evidence="5">JCM 16014</strain>
    </source>
</reference>
<feature type="domain" description="Carbamoyltransferase" evidence="2">
    <location>
        <begin position="107"/>
        <end position="347"/>
    </location>
</feature>
<dbReference type="Gene3D" id="3.30.420.40">
    <property type="match status" value="2"/>
</dbReference>
<dbReference type="Pfam" id="PF02543">
    <property type="entry name" value="Carbam_trans_N"/>
    <property type="match status" value="1"/>
</dbReference>
<dbReference type="Proteomes" id="UP001500751">
    <property type="component" value="Unassembled WGS sequence"/>
</dbReference>
<evidence type="ECO:0000313" key="5">
    <source>
        <dbReference type="Proteomes" id="UP001500751"/>
    </source>
</evidence>
<dbReference type="PANTHER" id="PTHR34847">
    <property type="entry name" value="NODULATION PROTEIN U"/>
    <property type="match status" value="1"/>
</dbReference>
<dbReference type="EMBL" id="BAAAQN010000096">
    <property type="protein sequence ID" value="GAA2064373.1"/>
    <property type="molecule type" value="Genomic_DNA"/>
</dbReference>
<dbReference type="RefSeq" id="WP_344671886.1">
    <property type="nucleotide sequence ID" value="NZ_BAAAQN010000096.1"/>
</dbReference>
<evidence type="ECO:0000313" key="4">
    <source>
        <dbReference type="EMBL" id="GAA2064373.1"/>
    </source>
</evidence>
<name>A0ABP5H483_9ACTN</name>
<protein>
    <submittedName>
        <fullName evidence="4">Carbamoyltransferase C-terminal domain-containing protein</fullName>
    </submittedName>
</protein>
<comment type="caution">
    <text evidence="4">The sequence shown here is derived from an EMBL/GenBank/DDBJ whole genome shotgun (WGS) entry which is preliminary data.</text>
</comment>
<dbReference type="Gene3D" id="3.90.870.20">
    <property type="entry name" value="Carbamoyltransferase, C-terminal domain"/>
    <property type="match status" value="1"/>
</dbReference>
<comment type="similarity">
    <text evidence="1">Belongs to the NodU/CmcH family.</text>
</comment>
<dbReference type="SUPFAM" id="SSF53067">
    <property type="entry name" value="Actin-like ATPase domain"/>
    <property type="match status" value="1"/>
</dbReference>
<dbReference type="InterPro" id="IPR043129">
    <property type="entry name" value="ATPase_NBD"/>
</dbReference>
<feature type="domain" description="Carbamoyltransferase C-terminal" evidence="3">
    <location>
        <begin position="414"/>
        <end position="581"/>
    </location>
</feature>
<evidence type="ECO:0000256" key="1">
    <source>
        <dbReference type="ARBA" id="ARBA00006129"/>
    </source>
</evidence>
<proteinExistence type="inferred from homology"/>
<dbReference type="InterPro" id="IPR031730">
    <property type="entry name" value="Carbam_trans_C"/>
</dbReference>
<dbReference type="Pfam" id="PF16861">
    <property type="entry name" value="Carbam_trans_C"/>
    <property type="match status" value="1"/>
</dbReference>
<keyword evidence="5" id="KW-1185">Reference proteome</keyword>
<evidence type="ECO:0000259" key="2">
    <source>
        <dbReference type="Pfam" id="PF02543"/>
    </source>
</evidence>
<evidence type="ECO:0000259" key="3">
    <source>
        <dbReference type="Pfam" id="PF16861"/>
    </source>
</evidence>
<sequence length="695" mass="74499">MTVRVVGFNLSHDSSVCLVQDGRIRAALALERTTRTKRGTVPLHVYAAAMADLTHDVLAGAGLTQADVDGFIATSTESVDQDQEDRLASVLGLLAPPGRTLRLPHPGHHLAHAAAAFYSSGFDEAAAVVVDAYGSRIGTGRERESAFRFRFGTAPEVVLREIREEDRIAGRWRDGAIWIPERLSGIGEIYRTVTLALGFRESATTYDDAGKTMGLASYGKRLSADDLFIQTRPRGRLSFEGAADSLVELGLAVRGDGGLRLVPRPAGEPLEQFHRDLAAQVQEEFEQACLHVIKDVLERTASRSLVLSGGCFLNSTLNARVLRETEIDRLFVFPAATDDGNAAGAALYAYHHLMEPGGSKEPEAGRARPGPALTHVFLGPPRLAGQDIEALAGKWGATARRHRTPADAARAAAGAIARGEIVGWFQDRAEFGPRSLGARSILCHPGLPGMKDRLNARVKFREAFRPFAGSVLAERAHKWFDIPAPDSPFMLVVCPVWEAQRTAVSEIVHVDGTCRIQTVDTGSTGPFRALLEAFEEETGLPVVLNTSFNLRGMPIVELPQDAIDCLFGSRLDRVFVGDVEIEAPDLRALRPERVGPAPVAAAAAASVSGAESGSGSGSGSGSASADGSVRDLLLAHADGERTMTELAERLGAELDTAIDLALDLRRLGRLRWAGVPGATRPLFPLPQYDPDSYGD</sequence>
<dbReference type="CDD" id="cd24033">
    <property type="entry name" value="ASKHA_NBD_NodU_CmcH-like_N"/>
    <property type="match status" value="1"/>
</dbReference>
<dbReference type="InterPro" id="IPR038152">
    <property type="entry name" value="Carbam_trans_C_sf"/>
</dbReference>
<dbReference type="InterPro" id="IPR051338">
    <property type="entry name" value="NodU/CmcH_Carbamoyltrnsfr"/>
</dbReference>
<organism evidence="4 5">
    <name type="scientific">Catenulispora yoronensis</name>
    <dbReference type="NCBI Taxonomy" id="450799"/>
    <lineage>
        <taxon>Bacteria</taxon>
        <taxon>Bacillati</taxon>
        <taxon>Actinomycetota</taxon>
        <taxon>Actinomycetes</taxon>
        <taxon>Catenulisporales</taxon>
        <taxon>Catenulisporaceae</taxon>
        <taxon>Catenulispora</taxon>
    </lineage>
</organism>
<accession>A0ABP5H483</accession>